<evidence type="ECO:0000313" key="1">
    <source>
        <dbReference type="EMBL" id="SVC53738.1"/>
    </source>
</evidence>
<name>A0A382MZH6_9ZZZZ</name>
<reference evidence="1" key="1">
    <citation type="submission" date="2018-05" db="EMBL/GenBank/DDBJ databases">
        <authorList>
            <person name="Lanie J.A."/>
            <person name="Ng W.-L."/>
            <person name="Kazmierczak K.M."/>
            <person name="Andrzejewski T.M."/>
            <person name="Davidsen T.M."/>
            <person name="Wayne K.J."/>
            <person name="Tettelin H."/>
            <person name="Glass J.I."/>
            <person name="Rusch D."/>
            <person name="Podicherti R."/>
            <person name="Tsui H.-C.T."/>
            <person name="Winkler M.E."/>
        </authorList>
    </citation>
    <scope>NUCLEOTIDE SEQUENCE</scope>
</reference>
<dbReference type="InterPro" id="IPR036388">
    <property type="entry name" value="WH-like_DNA-bd_sf"/>
</dbReference>
<protein>
    <submittedName>
        <fullName evidence="1">Uncharacterized protein</fullName>
    </submittedName>
</protein>
<dbReference type="Gene3D" id="1.10.10.10">
    <property type="entry name" value="Winged helix-like DNA-binding domain superfamily/Winged helix DNA-binding domain"/>
    <property type="match status" value="1"/>
</dbReference>
<organism evidence="1">
    <name type="scientific">marine metagenome</name>
    <dbReference type="NCBI Taxonomy" id="408172"/>
    <lineage>
        <taxon>unclassified sequences</taxon>
        <taxon>metagenomes</taxon>
        <taxon>ecological metagenomes</taxon>
    </lineage>
</organism>
<gene>
    <name evidence="1" type="ORF">METZ01_LOCUS306592</name>
</gene>
<proteinExistence type="predicted"/>
<sequence>MRSSFILKKFQLLMLIAQDRSVSRCAIATSSVIINAYNHNTGKCFPSYSYIAGQTHYSVRQVKKSIKEIVPKYILKLSKGHTGWANTYKPRFELIEQLKSNSPKDLKVVNFEVKDGELEAYNPVNPAALQTINKTINKTESEMERLKGLAPLVNMGMNFSTLSQVDLEAMDRMGLLDKK</sequence>
<dbReference type="EMBL" id="UINC01096667">
    <property type="protein sequence ID" value="SVC53738.1"/>
    <property type="molecule type" value="Genomic_DNA"/>
</dbReference>
<dbReference type="AlphaFoldDB" id="A0A382MZH6"/>
<accession>A0A382MZH6</accession>
<dbReference type="Pfam" id="PF13730">
    <property type="entry name" value="HTH_36"/>
    <property type="match status" value="1"/>
</dbReference>